<feature type="chain" id="PRO_5013250660" evidence="1">
    <location>
        <begin position="22"/>
        <end position="173"/>
    </location>
</feature>
<organism evidence="3 4">
    <name type="scientific">Salegentibacter holothuriorum</name>
    <dbReference type="NCBI Taxonomy" id="241145"/>
    <lineage>
        <taxon>Bacteria</taxon>
        <taxon>Pseudomonadati</taxon>
        <taxon>Bacteroidota</taxon>
        <taxon>Flavobacteriia</taxon>
        <taxon>Flavobacteriales</taxon>
        <taxon>Flavobacteriaceae</taxon>
        <taxon>Salegentibacter</taxon>
    </lineage>
</organism>
<keyword evidence="3" id="KW-0413">Isomerase</keyword>
<dbReference type="GO" id="GO:0016853">
    <property type="term" value="F:isomerase activity"/>
    <property type="evidence" value="ECO:0007669"/>
    <property type="project" value="UniProtKB-KW"/>
</dbReference>
<reference evidence="4" key="1">
    <citation type="submission" date="2017-02" db="EMBL/GenBank/DDBJ databases">
        <authorList>
            <person name="Varghese N."/>
            <person name="Submissions S."/>
        </authorList>
    </citation>
    <scope>NUCLEOTIDE SEQUENCE [LARGE SCALE GENOMIC DNA]</scope>
    <source>
        <strain evidence="4">DSM 23405</strain>
    </source>
</reference>
<evidence type="ECO:0000313" key="4">
    <source>
        <dbReference type="Proteomes" id="UP000190230"/>
    </source>
</evidence>
<dbReference type="Pfam" id="PF12680">
    <property type="entry name" value="SnoaL_2"/>
    <property type="match status" value="1"/>
</dbReference>
<evidence type="ECO:0000313" key="3">
    <source>
        <dbReference type="EMBL" id="SKB74474.1"/>
    </source>
</evidence>
<keyword evidence="1" id="KW-0732">Signal</keyword>
<dbReference type="EMBL" id="FUYY01000006">
    <property type="protein sequence ID" value="SKB74474.1"/>
    <property type="molecule type" value="Genomic_DNA"/>
</dbReference>
<name>A0A1T5DS41_9FLAO</name>
<gene>
    <name evidence="3" type="ORF">SAMN05660776_2762</name>
</gene>
<dbReference type="Proteomes" id="UP000190230">
    <property type="component" value="Unassembled WGS sequence"/>
</dbReference>
<dbReference type="OrthoDB" id="893139at2"/>
<feature type="signal peptide" evidence="1">
    <location>
        <begin position="1"/>
        <end position="21"/>
    </location>
</feature>
<dbReference type="AlphaFoldDB" id="A0A1T5DS41"/>
<sequence length="173" mass="19444">MKTLKILALAVVLCIGQITIAQEMNFNEVVTQNPTAEEDLKVVADYLDALVNNNLDKAKSLLADDFSGSGPSDGDSETKEDVIENWTQIHKLRTNQNNEYVVNTWRVLSGEYEGDWVSIWGTYSFTENDTDINLPYHLTAKVEDGKIQNSIIYYNSLAVAQKMGYELTPTEKD</sequence>
<protein>
    <submittedName>
        <fullName evidence="3">Ketosteroid isomerase-related protein</fullName>
    </submittedName>
</protein>
<dbReference type="Gene3D" id="3.10.450.50">
    <property type="match status" value="1"/>
</dbReference>
<dbReference type="STRING" id="241145.SAMN05660776_2762"/>
<dbReference type="InterPro" id="IPR037401">
    <property type="entry name" value="SnoaL-like"/>
</dbReference>
<keyword evidence="4" id="KW-1185">Reference proteome</keyword>
<dbReference type="RefSeq" id="WP_079721608.1">
    <property type="nucleotide sequence ID" value="NZ_FUYY01000006.1"/>
</dbReference>
<accession>A0A1T5DS41</accession>
<feature type="domain" description="SnoaL-like" evidence="2">
    <location>
        <begin position="43"/>
        <end position="147"/>
    </location>
</feature>
<evidence type="ECO:0000259" key="2">
    <source>
        <dbReference type="Pfam" id="PF12680"/>
    </source>
</evidence>
<dbReference type="InterPro" id="IPR032710">
    <property type="entry name" value="NTF2-like_dom_sf"/>
</dbReference>
<dbReference type="SUPFAM" id="SSF54427">
    <property type="entry name" value="NTF2-like"/>
    <property type="match status" value="1"/>
</dbReference>
<proteinExistence type="predicted"/>
<evidence type="ECO:0000256" key="1">
    <source>
        <dbReference type="SAM" id="SignalP"/>
    </source>
</evidence>